<evidence type="ECO:0000256" key="1">
    <source>
        <dbReference type="SAM" id="Phobius"/>
    </source>
</evidence>
<protein>
    <recommendedName>
        <fullName evidence="2">Peptidase M28 domain-containing protein</fullName>
    </recommendedName>
</protein>
<keyword evidence="1" id="KW-1133">Transmembrane helix</keyword>
<organism evidence="3 4">
    <name type="scientific">Amblyomma americanum</name>
    <name type="common">Lone star tick</name>
    <dbReference type="NCBI Taxonomy" id="6943"/>
    <lineage>
        <taxon>Eukaryota</taxon>
        <taxon>Metazoa</taxon>
        <taxon>Ecdysozoa</taxon>
        <taxon>Arthropoda</taxon>
        <taxon>Chelicerata</taxon>
        <taxon>Arachnida</taxon>
        <taxon>Acari</taxon>
        <taxon>Parasitiformes</taxon>
        <taxon>Ixodida</taxon>
        <taxon>Ixodoidea</taxon>
        <taxon>Ixodidae</taxon>
        <taxon>Amblyomminae</taxon>
        <taxon>Amblyomma</taxon>
    </lineage>
</organism>
<dbReference type="Gene3D" id="3.40.630.10">
    <property type="entry name" value="Zn peptidases"/>
    <property type="match status" value="2"/>
</dbReference>
<evidence type="ECO:0000313" key="3">
    <source>
        <dbReference type="EMBL" id="KAK8765089.1"/>
    </source>
</evidence>
<feature type="transmembrane region" description="Helical" evidence="1">
    <location>
        <begin position="35"/>
        <end position="55"/>
    </location>
</feature>
<dbReference type="Proteomes" id="UP001321473">
    <property type="component" value="Unassembled WGS sequence"/>
</dbReference>
<sequence length="309" mass="33468">MSHPEARDFSEVRQVSSAGLCGVGSNLLSSSASRLLVYTAVAVVLATATTSLLVVGIQRTESTVKTAATARNCHEYGGVGLLVFADPEDVAPQGPSKVYPNTGFVDGSALQRGSLYHYGDPETPAYPSVDRFIITGAHHDSWGVGAAEPTSATAALLELGHALGTMLKKGWTPRRTIVLASWAAGEMAFAGASEWVEARPSGWFPSYHTAYDDGEVFARKLDPQYALTLRCCQMNGAMTLRLAEDAVLPYRVAELAKELQAAVRGLDHSLRRELAKHDISLDWLKKETVKFQQQAKSFESWLKANKKIE</sequence>
<dbReference type="AlphaFoldDB" id="A0AAQ4DRJ9"/>
<gene>
    <name evidence="3" type="ORF">V5799_032304</name>
</gene>
<reference evidence="3 4" key="1">
    <citation type="journal article" date="2023" name="Arcadia Sci">
        <title>De novo assembly of a long-read Amblyomma americanum tick genome.</title>
        <authorList>
            <person name="Chou S."/>
            <person name="Poskanzer K.E."/>
            <person name="Rollins M."/>
            <person name="Thuy-Boun P.S."/>
        </authorList>
    </citation>
    <scope>NUCLEOTIDE SEQUENCE [LARGE SCALE GENOMIC DNA]</scope>
    <source>
        <strain evidence="3">F_SG_1</strain>
        <tissue evidence="3">Salivary glands</tissue>
    </source>
</reference>
<keyword evidence="1" id="KW-0812">Transmembrane</keyword>
<keyword evidence="4" id="KW-1185">Reference proteome</keyword>
<comment type="caution">
    <text evidence="3">The sequence shown here is derived from an EMBL/GenBank/DDBJ whole genome shotgun (WGS) entry which is preliminary data.</text>
</comment>
<feature type="domain" description="Peptidase M28" evidence="2">
    <location>
        <begin position="130"/>
        <end position="200"/>
    </location>
</feature>
<dbReference type="GO" id="GO:0004180">
    <property type="term" value="F:carboxypeptidase activity"/>
    <property type="evidence" value="ECO:0007669"/>
    <property type="project" value="TreeGrafter"/>
</dbReference>
<dbReference type="EMBL" id="JARKHS020027729">
    <property type="protein sequence ID" value="KAK8765089.1"/>
    <property type="molecule type" value="Genomic_DNA"/>
</dbReference>
<dbReference type="PANTHER" id="PTHR10404">
    <property type="entry name" value="N-ACETYLATED-ALPHA-LINKED ACIDIC DIPEPTIDASE"/>
    <property type="match status" value="1"/>
</dbReference>
<dbReference type="Pfam" id="PF04389">
    <property type="entry name" value="Peptidase_M28"/>
    <property type="match status" value="1"/>
</dbReference>
<dbReference type="SUPFAM" id="SSF53187">
    <property type="entry name" value="Zn-dependent exopeptidases"/>
    <property type="match status" value="1"/>
</dbReference>
<evidence type="ECO:0000313" key="4">
    <source>
        <dbReference type="Proteomes" id="UP001321473"/>
    </source>
</evidence>
<proteinExistence type="predicted"/>
<name>A0AAQ4DRJ9_AMBAM</name>
<keyword evidence="1" id="KW-0472">Membrane</keyword>
<accession>A0AAQ4DRJ9</accession>
<dbReference type="InterPro" id="IPR046450">
    <property type="entry name" value="PA_dom_sf"/>
</dbReference>
<dbReference type="InterPro" id="IPR039373">
    <property type="entry name" value="Peptidase_M28B"/>
</dbReference>
<dbReference type="SUPFAM" id="SSF52025">
    <property type="entry name" value="PA domain"/>
    <property type="match status" value="1"/>
</dbReference>
<dbReference type="InterPro" id="IPR007484">
    <property type="entry name" value="Peptidase_M28"/>
</dbReference>
<dbReference type="PANTHER" id="PTHR10404:SF46">
    <property type="entry name" value="VACUOLAR PROTEIN SORTING-ASSOCIATED PROTEIN 70"/>
    <property type="match status" value="1"/>
</dbReference>
<evidence type="ECO:0000259" key="2">
    <source>
        <dbReference type="Pfam" id="PF04389"/>
    </source>
</evidence>